<feature type="region of interest" description="Disordered" evidence="1">
    <location>
        <begin position="98"/>
        <end position="122"/>
    </location>
</feature>
<gene>
    <name evidence="3" type="ORF">TWF694_005755</name>
</gene>
<evidence type="ECO:0000313" key="3">
    <source>
        <dbReference type="EMBL" id="KAK6524092.1"/>
    </source>
</evidence>
<feature type="compositionally biased region" description="Polar residues" evidence="1">
    <location>
        <begin position="45"/>
        <end position="55"/>
    </location>
</feature>
<dbReference type="Pfam" id="PF00651">
    <property type="entry name" value="BTB"/>
    <property type="match status" value="1"/>
</dbReference>
<evidence type="ECO:0000256" key="1">
    <source>
        <dbReference type="SAM" id="MobiDB-lite"/>
    </source>
</evidence>
<name>A0AAV9WUD7_9PEZI</name>
<dbReference type="InterPro" id="IPR000210">
    <property type="entry name" value="BTB/POZ_dom"/>
</dbReference>
<feature type="region of interest" description="Disordered" evidence="1">
    <location>
        <begin position="1"/>
        <end position="55"/>
    </location>
</feature>
<comment type="caution">
    <text evidence="3">The sequence shown here is derived from an EMBL/GenBank/DDBJ whole genome shotgun (WGS) entry which is preliminary data.</text>
</comment>
<dbReference type="CDD" id="cd18186">
    <property type="entry name" value="BTB_POZ_ZBTB_KLHL-like"/>
    <property type="match status" value="1"/>
</dbReference>
<dbReference type="Gene3D" id="3.30.710.10">
    <property type="entry name" value="Potassium Channel Kv1.1, Chain A"/>
    <property type="match status" value="1"/>
</dbReference>
<accession>A0AAV9WUD7</accession>
<evidence type="ECO:0000259" key="2">
    <source>
        <dbReference type="PROSITE" id="PS50097"/>
    </source>
</evidence>
<sequence length="458" mass="51792">MSSNETPRRDGKITTTPRIKRPIEPKSSLTTPRLGLKYKGSSSSLPTPQSAPTMTRMSTVMQPTFASSSRARASIIPSSPATPRRQVKFLEPLQSPVRSLPISGNGGKAVTSKTPTSTPKSAESKAATIAAVQILQPQEQVAPVLRDVHQIEGNEAIQQLTEPGLDVTDMSITTLVRGTTQVSISQSPGIPEYLVPIYNDNKENDDVRSVVPRRVSDVNIIDNIVSHLEVEAARYNYTPPPNNIIDARVLQASALDPSASANLDLNFMDSRFDAVVIVGQERTQFIVHRYILTEFSPWFAINFERHEPLPTGMYHEIVAPGVTPEGFFYLISLLYRPVYPFRQYIAIEPMINLLEAAIQLRFDDLQMELREDVNLRVRENHITLNEAMRVANVIWKYSNTRQKDLFWNEDGLVRRALRENNVMDFLHSWMPMFENDSWMDPTFKNRFIELLGHTHLRI</sequence>
<feature type="compositionally biased region" description="Low complexity" evidence="1">
    <location>
        <begin position="108"/>
        <end position="122"/>
    </location>
</feature>
<dbReference type="InterPro" id="IPR011333">
    <property type="entry name" value="SKP1/BTB/POZ_sf"/>
</dbReference>
<reference evidence="3 4" key="1">
    <citation type="submission" date="2019-10" db="EMBL/GenBank/DDBJ databases">
        <authorList>
            <person name="Palmer J.M."/>
        </authorList>
    </citation>
    <scope>NUCLEOTIDE SEQUENCE [LARGE SCALE GENOMIC DNA]</scope>
    <source>
        <strain evidence="3 4">TWF694</strain>
    </source>
</reference>
<organism evidence="3 4">
    <name type="scientific">Orbilia ellipsospora</name>
    <dbReference type="NCBI Taxonomy" id="2528407"/>
    <lineage>
        <taxon>Eukaryota</taxon>
        <taxon>Fungi</taxon>
        <taxon>Dikarya</taxon>
        <taxon>Ascomycota</taxon>
        <taxon>Pezizomycotina</taxon>
        <taxon>Orbiliomycetes</taxon>
        <taxon>Orbiliales</taxon>
        <taxon>Orbiliaceae</taxon>
        <taxon>Orbilia</taxon>
    </lineage>
</organism>
<protein>
    <recommendedName>
        <fullName evidence="2">BTB domain-containing protein</fullName>
    </recommendedName>
</protein>
<dbReference type="SUPFAM" id="SSF54695">
    <property type="entry name" value="POZ domain"/>
    <property type="match status" value="1"/>
</dbReference>
<dbReference type="Proteomes" id="UP001365542">
    <property type="component" value="Unassembled WGS sequence"/>
</dbReference>
<dbReference type="PROSITE" id="PS50097">
    <property type="entry name" value="BTB"/>
    <property type="match status" value="1"/>
</dbReference>
<evidence type="ECO:0000313" key="4">
    <source>
        <dbReference type="Proteomes" id="UP001365542"/>
    </source>
</evidence>
<dbReference type="EMBL" id="JAVHJO010000018">
    <property type="protein sequence ID" value="KAK6524092.1"/>
    <property type="molecule type" value="Genomic_DNA"/>
</dbReference>
<proteinExistence type="predicted"/>
<dbReference type="AlphaFoldDB" id="A0AAV9WUD7"/>
<feature type="compositionally biased region" description="Basic and acidic residues" evidence="1">
    <location>
        <begin position="1"/>
        <end position="12"/>
    </location>
</feature>
<keyword evidence="4" id="KW-1185">Reference proteome</keyword>
<feature type="domain" description="BTB" evidence="2">
    <location>
        <begin position="272"/>
        <end position="343"/>
    </location>
</feature>